<keyword evidence="1" id="KW-0732">Signal</keyword>
<proteinExistence type="predicted"/>
<reference evidence="2 3" key="1">
    <citation type="submission" date="2022-03" db="EMBL/GenBank/DDBJ databases">
        <title>Chryseobacterium sp. isolated from particulate matters in swine house.</title>
        <authorList>
            <person name="Won M."/>
            <person name="Kim S.-J."/>
            <person name="Kwon S.-W."/>
        </authorList>
    </citation>
    <scope>NUCLEOTIDE SEQUENCE [LARGE SCALE GENOMIC DNA]</scope>
    <source>
        <strain evidence="2 3">SC2-2</strain>
    </source>
</reference>
<dbReference type="Proteomes" id="UP000831460">
    <property type="component" value="Chromosome"/>
</dbReference>
<organism evidence="2 3">
    <name type="scientific">Chryseobacterium suipulveris</name>
    <dbReference type="NCBI Taxonomy" id="2929800"/>
    <lineage>
        <taxon>Bacteria</taxon>
        <taxon>Pseudomonadati</taxon>
        <taxon>Bacteroidota</taxon>
        <taxon>Flavobacteriia</taxon>
        <taxon>Flavobacteriales</taxon>
        <taxon>Weeksellaceae</taxon>
        <taxon>Chryseobacterium group</taxon>
        <taxon>Chryseobacterium</taxon>
    </lineage>
</organism>
<dbReference type="EMBL" id="CP094532">
    <property type="protein sequence ID" value="UOE40850.1"/>
    <property type="molecule type" value="Genomic_DNA"/>
</dbReference>
<evidence type="ECO:0000313" key="2">
    <source>
        <dbReference type="EMBL" id="UOE40850.1"/>
    </source>
</evidence>
<dbReference type="RefSeq" id="WP_243548878.1">
    <property type="nucleotide sequence ID" value="NZ_CP094532.1"/>
</dbReference>
<accession>A0ABY4BNT8</accession>
<name>A0ABY4BNT8_9FLAO</name>
<evidence type="ECO:0008006" key="4">
    <source>
        <dbReference type="Google" id="ProtNLM"/>
    </source>
</evidence>
<protein>
    <recommendedName>
        <fullName evidence="4">DUF302 domain-containing protein</fullName>
    </recommendedName>
</protein>
<evidence type="ECO:0000256" key="1">
    <source>
        <dbReference type="SAM" id="SignalP"/>
    </source>
</evidence>
<sequence length="201" mass="23029">MKKSLLLVFAALSVMISAQKLNVVSGSFDFLKGQKEVNVKVTFDDMKMMAENLTEEQYLENRKRDILDGNPKNEDEWKKWSEDWQQNKTRFADDFAKGLSPMKNIVFGKDLPSKYTLIVETKWLYPGWYGGMMMQPAKLTSVLKFVETDNPTQVLLKLEGDKIDGIGAKGRNLVMEYGRVALAYQKTGKLLMKEISKNLKK</sequence>
<keyword evidence="3" id="KW-1185">Reference proteome</keyword>
<feature type="signal peptide" evidence="1">
    <location>
        <begin position="1"/>
        <end position="20"/>
    </location>
</feature>
<gene>
    <name evidence="2" type="ORF">MTP09_13240</name>
</gene>
<evidence type="ECO:0000313" key="3">
    <source>
        <dbReference type="Proteomes" id="UP000831460"/>
    </source>
</evidence>
<feature type="chain" id="PRO_5046564637" description="DUF302 domain-containing protein" evidence="1">
    <location>
        <begin position="21"/>
        <end position="201"/>
    </location>
</feature>